<evidence type="ECO:0000313" key="3">
    <source>
        <dbReference type="EMBL" id="KAK4078853.1"/>
    </source>
</evidence>
<evidence type="ECO:0000256" key="1">
    <source>
        <dbReference type="SAM" id="MobiDB-lite"/>
    </source>
</evidence>
<dbReference type="EMBL" id="LCWV01000001">
    <property type="protein sequence ID" value="PWI76021.1"/>
    <property type="molecule type" value="Genomic_DNA"/>
</dbReference>
<dbReference type="EMBL" id="JAWRVI010000079">
    <property type="protein sequence ID" value="KAK4078853.1"/>
    <property type="molecule type" value="Genomic_DNA"/>
</dbReference>
<reference evidence="4" key="1">
    <citation type="submission" date="2015-05" db="EMBL/GenBank/DDBJ databases">
        <authorList>
            <person name="Wang D.B."/>
            <person name="Wang M."/>
        </authorList>
    </citation>
    <scope>NUCLEOTIDE SEQUENCE</scope>
    <source>
        <strain evidence="4">36-1</strain>
    </source>
</reference>
<evidence type="ECO:0000313" key="4">
    <source>
        <dbReference type="EMBL" id="PWI76021.1"/>
    </source>
</evidence>
<proteinExistence type="predicted"/>
<sequence>MRFAFAAVSLMLASTSFGTPTKHDKDNERADIFPNPNGYSAWAICEGRVTSRQFPTLQAPRSGGCVRYYRGIDMTGVVTELHFFFKDGFRSACDCVAKCLEQATSCNNWVWKHTFMDGDDGKRSCTLYSSPNLPSNVTLAYDLANSRGFDPLADDNNPQKGGESPFTFLDSDNKKRDRFGVSGFTAQDQDGGLYC</sequence>
<feature type="signal peptide" evidence="2">
    <location>
        <begin position="1"/>
        <end position="18"/>
    </location>
</feature>
<evidence type="ECO:0000256" key="2">
    <source>
        <dbReference type="SAM" id="SignalP"/>
    </source>
</evidence>
<accession>A0A2U3END5</accession>
<reference evidence="3" key="3">
    <citation type="submission" date="2023-11" db="EMBL/GenBank/DDBJ databases">
        <authorList>
            <person name="Beijen E."/>
            <person name="Ohm R.A."/>
        </authorList>
    </citation>
    <scope>NUCLEOTIDE SEQUENCE</scope>
    <source>
        <strain evidence="3">CBS 150709</strain>
    </source>
</reference>
<dbReference type="Proteomes" id="UP001287286">
    <property type="component" value="Unassembled WGS sequence"/>
</dbReference>
<reference evidence="3 6" key="4">
    <citation type="journal article" date="2024" name="Microbiol. Resour. Announc.">
        <title>Genome annotations for the ascomycete fungi Trichoderma harzianum, Trichoderma aggressivum, and Purpureocillium lilacinum.</title>
        <authorList>
            <person name="Beijen E.P.W."/>
            <person name="Ohm R.A."/>
        </authorList>
    </citation>
    <scope>NUCLEOTIDE SEQUENCE [LARGE SCALE GENOMIC DNA]</scope>
    <source>
        <strain evidence="3 6">CBS 150709</strain>
    </source>
</reference>
<feature type="chain" id="PRO_5015724883" description="Apple domain-containing protein" evidence="2">
    <location>
        <begin position="19"/>
        <end position="195"/>
    </location>
</feature>
<feature type="region of interest" description="Disordered" evidence="1">
    <location>
        <begin position="152"/>
        <end position="173"/>
    </location>
</feature>
<evidence type="ECO:0000313" key="6">
    <source>
        <dbReference type="Proteomes" id="UP001287286"/>
    </source>
</evidence>
<comment type="caution">
    <text evidence="4">The sequence shown here is derived from an EMBL/GenBank/DDBJ whole genome shotgun (WGS) entry which is preliminary data.</text>
</comment>
<evidence type="ECO:0000313" key="5">
    <source>
        <dbReference type="Proteomes" id="UP000245956"/>
    </source>
</evidence>
<evidence type="ECO:0008006" key="7">
    <source>
        <dbReference type="Google" id="ProtNLM"/>
    </source>
</evidence>
<dbReference type="Proteomes" id="UP000245956">
    <property type="component" value="Unassembled WGS sequence"/>
</dbReference>
<keyword evidence="6" id="KW-1185">Reference proteome</keyword>
<protein>
    <recommendedName>
        <fullName evidence="7">Apple domain-containing protein</fullName>
    </recommendedName>
</protein>
<keyword evidence="2" id="KW-0732">Signal</keyword>
<organism evidence="4 5">
    <name type="scientific">Purpureocillium lilacinum</name>
    <name type="common">Paecilomyces lilacinus</name>
    <dbReference type="NCBI Taxonomy" id="33203"/>
    <lineage>
        <taxon>Eukaryota</taxon>
        <taxon>Fungi</taxon>
        <taxon>Dikarya</taxon>
        <taxon>Ascomycota</taxon>
        <taxon>Pezizomycotina</taxon>
        <taxon>Sordariomycetes</taxon>
        <taxon>Hypocreomycetidae</taxon>
        <taxon>Hypocreales</taxon>
        <taxon>Ophiocordycipitaceae</taxon>
        <taxon>Purpureocillium</taxon>
    </lineage>
</organism>
<reference evidence="4 5" key="2">
    <citation type="journal article" date="2016" name="Front. Microbiol.">
        <title>Genome and transcriptome sequences reveal the specific parasitism of the nematophagous Purpureocillium lilacinum 36-1.</title>
        <authorList>
            <person name="Xie J."/>
            <person name="Li S."/>
            <person name="Mo C."/>
            <person name="Xiao X."/>
            <person name="Peng D."/>
            <person name="Wang G."/>
            <person name="Xiao Y."/>
        </authorList>
    </citation>
    <scope>NUCLEOTIDE SEQUENCE [LARGE SCALE GENOMIC DNA]</scope>
    <source>
        <strain evidence="4 5">36-1</strain>
    </source>
</reference>
<name>A0A2U3END5_PURLI</name>
<gene>
    <name evidence="4" type="ORF">PCL_03215</name>
    <name evidence="3" type="ORF">Purlil1_11861</name>
</gene>
<dbReference type="AlphaFoldDB" id="A0A2U3END5"/>